<dbReference type="Pfam" id="PF03184">
    <property type="entry name" value="DDE_1"/>
    <property type="match status" value="1"/>
</dbReference>
<evidence type="ECO:0000256" key="4">
    <source>
        <dbReference type="PROSITE-ProRule" id="PRU00320"/>
    </source>
</evidence>
<gene>
    <name evidence="8" type="primary">Tigd4</name>
    <name evidence="8" type="ORF">STECAR_R11790</name>
</gene>
<organism evidence="8 9">
    <name type="scientific">Steatornis caripensis</name>
    <name type="common">Oilbird</name>
    <dbReference type="NCBI Taxonomy" id="48435"/>
    <lineage>
        <taxon>Eukaryota</taxon>
        <taxon>Metazoa</taxon>
        <taxon>Chordata</taxon>
        <taxon>Craniata</taxon>
        <taxon>Vertebrata</taxon>
        <taxon>Euteleostomi</taxon>
        <taxon>Archelosauria</taxon>
        <taxon>Archosauria</taxon>
        <taxon>Dinosauria</taxon>
        <taxon>Saurischia</taxon>
        <taxon>Theropoda</taxon>
        <taxon>Coelurosauria</taxon>
        <taxon>Aves</taxon>
        <taxon>Neognathae</taxon>
        <taxon>Neoaves</taxon>
        <taxon>Strisores</taxon>
        <taxon>Caprimulgiformes</taxon>
        <taxon>Steatornithidae</taxon>
        <taxon>Steatornis</taxon>
    </lineage>
</organism>
<keyword evidence="3 4" id="KW-0539">Nucleus</keyword>
<dbReference type="SMART" id="SM00674">
    <property type="entry name" value="CENPB"/>
    <property type="match status" value="1"/>
</dbReference>
<dbReference type="Proteomes" id="UP000516988">
    <property type="component" value="Unassembled WGS sequence"/>
</dbReference>
<comment type="subcellular location">
    <subcellularLocation>
        <location evidence="1 4">Nucleus</location>
    </subcellularLocation>
</comment>
<feature type="region of interest" description="Disordered" evidence="5">
    <location>
        <begin position="426"/>
        <end position="459"/>
    </location>
</feature>
<evidence type="ECO:0000256" key="1">
    <source>
        <dbReference type="ARBA" id="ARBA00004123"/>
    </source>
</evidence>
<dbReference type="PROSITE" id="PS51253">
    <property type="entry name" value="HTH_CENPB"/>
    <property type="match status" value="1"/>
</dbReference>
<dbReference type="PANTHER" id="PTHR19303">
    <property type="entry name" value="TRANSPOSON"/>
    <property type="match status" value="1"/>
</dbReference>
<dbReference type="OrthoDB" id="125347at2759"/>
<reference evidence="8 9" key="1">
    <citation type="submission" date="2019-09" db="EMBL/GenBank/DDBJ databases">
        <title>Bird 10,000 Genomes (B10K) Project - Family phase.</title>
        <authorList>
            <person name="Zhang G."/>
        </authorList>
    </citation>
    <scope>NUCLEOTIDE SEQUENCE [LARGE SCALE GENOMIC DNA]</scope>
    <source>
        <strain evidence="8">OUT-0004</strain>
    </source>
</reference>
<dbReference type="AlphaFoldDB" id="A0A7K6X1H0"/>
<dbReference type="InterPro" id="IPR007889">
    <property type="entry name" value="HTH_Psq"/>
</dbReference>
<dbReference type="PANTHER" id="PTHR19303:SF18">
    <property type="entry name" value="TIGGER TRANSPOSABLE ELEMENT-DERIVED PROTEIN 4"/>
    <property type="match status" value="1"/>
</dbReference>
<feature type="non-terminal residue" evidence="8">
    <location>
        <position position="1"/>
    </location>
</feature>
<dbReference type="Pfam" id="PF04218">
    <property type="entry name" value="CENP-B_N"/>
    <property type="match status" value="1"/>
</dbReference>
<dbReference type="EMBL" id="VZSC01020020">
    <property type="protein sequence ID" value="NWX53136.1"/>
    <property type="molecule type" value="Genomic_DNA"/>
</dbReference>
<keyword evidence="2 4" id="KW-0238">DNA-binding</keyword>
<accession>A0A7K6X1H0</accession>
<keyword evidence="9" id="KW-1185">Reference proteome</keyword>
<dbReference type="GO" id="GO:0003677">
    <property type="term" value="F:DNA binding"/>
    <property type="evidence" value="ECO:0007669"/>
    <property type="project" value="UniProtKB-UniRule"/>
</dbReference>
<dbReference type="InterPro" id="IPR050863">
    <property type="entry name" value="CenT-Element_Derived"/>
</dbReference>
<evidence type="ECO:0000256" key="3">
    <source>
        <dbReference type="ARBA" id="ARBA00023242"/>
    </source>
</evidence>
<evidence type="ECO:0000313" key="8">
    <source>
        <dbReference type="EMBL" id="NWX53136.1"/>
    </source>
</evidence>
<dbReference type="InterPro" id="IPR006600">
    <property type="entry name" value="HTH_CenpB_DNA-bd_dom"/>
</dbReference>
<evidence type="ECO:0000256" key="2">
    <source>
        <dbReference type="ARBA" id="ARBA00023125"/>
    </source>
</evidence>
<evidence type="ECO:0000259" key="7">
    <source>
        <dbReference type="PROSITE" id="PS51253"/>
    </source>
</evidence>
<evidence type="ECO:0000256" key="5">
    <source>
        <dbReference type="SAM" id="MobiDB-lite"/>
    </source>
</evidence>
<dbReference type="InterPro" id="IPR009057">
    <property type="entry name" value="Homeodomain-like_sf"/>
</dbReference>
<comment type="caution">
    <text evidence="8">The sequence shown here is derived from an EMBL/GenBank/DDBJ whole genome shotgun (WGS) entry which is preliminary data.</text>
</comment>
<name>A0A7K6X1H0_STECA</name>
<feature type="domain" description="HTH psq-type" evidence="6">
    <location>
        <begin position="1"/>
        <end position="50"/>
    </location>
</feature>
<feature type="non-terminal residue" evidence="8">
    <location>
        <position position="496"/>
    </location>
</feature>
<dbReference type="SUPFAM" id="SSF46689">
    <property type="entry name" value="Homeodomain-like"/>
    <property type="match status" value="2"/>
</dbReference>
<feature type="domain" description="HTH CENPB-type" evidence="7">
    <location>
        <begin position="62"/>
        <end position="133"/>
    </location>
</feature>
<dbReference type="Gene3D" id="1.10.10.60">
    <property type="entry name" value="Homeodomain-like"/>
    <property type="match status" value="2"/>
</dbReference>
<dbReference type="PROSITE" id="PS50960">
    <property type="entry name" value="HTH_PSQ"/>
    <property type="match status" value="1"/>
</dbReference>
<dbReference type="Pfam" id="PF03221">
    <property type="entry name" value="HTH_Tnp_Tc5"/>
    <property type="match status" value="1"/>
</dbReference>
<evidence type="ECO:0000313" key="9">
    <source>
        <dbReference type="Proteomes" id="UP000516988"/>
    </source>
</evidence>
<feature type="DNA-binding region" description="H-T-H motif" evidence="4">
    <location>
        <begin position="26"/>
        <end position="46"/>
    </location>
</feature>
<evidence type="ECO:0000259" key="6">
    <source>
        <dbReference type="PROSITE" id="PS50960"/>
    </source>
</evidence>
<dbReference type="InterPro" id="IPR004875">
    <property type="entry name" value="DDE_SF_endonuclease_dom"/>
</dbReference>
<dbReference type="GO" id="GO:0005634">
    <property type="term" value="C:nucleus"/>
    <property type="evidence" value="ECO:0007669"/>
    <property type="project" value="UniProtKB-SubCell"/>
</dbReference>
<proteinExistence type="predicted"/>
<protein>
    <submittedName>
        <fullName evidence="8">TIGD4 protein</fullName>
    </submittedName>
</protein>
<sequence>VVRRKKSISIEEKVDIISAVESGKKKADVAAKYGIKKNSLSSIMKNKEKVLEAFESLRFDPKRKRLRTAFYTDLEEALVKWYRIAQCLNVPVNGPMLRLKANDFAQKLGHSDFKCSNGWLDRFKSRYGLVFRAQPGEAAATATVDAPTLWYQNVLPYYLKDCQPKNVFYIQEAGLLYQMLPHNTFAFKGETCSVGKLSKERITVVVGTNMDGSEKLPLLVIGKNKSLCCFKDGKSLPVDYEANDMAWMTSGVFEQWMHKLDDRFQAQQRQVVILVDSLPAHTEVKNLKSVKLVFSPPDCSSHVATKQGAIRSLKVKYRRCLIKRFVDCVEGNKEFMLTLLDAIEMLHLCWRKVMLETETIVKSYDEAGFKSETQANSNDTEAESDFDLIAHAKAAGVEFPEGLSLEEYAALDDGLVTCEMPTNNEKMCAKESPSDKAGTFVGDEDEDEGDRFQGVEWPLPSKDEALSALDTLRKFLRSQDTNDSLHDSLADLENFI</sequence>